<accession>A0A562QYS3</accession>
<proteinExistence type="predicted"/>
<keyword evidence="3" id="KW-1185">Reference proteome</keyword>
<dbReference type="InterPro" id="IPR019617">
    <property type="entry name" value="DUF2489"/>
</dbReference>
<evidence type="ECO:0000259" key="1">
    <source>
        <dbReference type="Pfam" id="PF10675"/>
    </source>
</evidence>
<gene>
    <name evidence="2" type="ORF">LZ24_03406</name>
</gene>
<evidence type="ECO:0000313" key="2">
    <source>
        <dbReference type="EMBL" id="TWI61927.1"/>
    </source>
</evidence>
<dbReference type="AlphaFoldDB" id="A0A562QYS3"/>
<dbReference type="Proteomes" id="UP000318307">
    <property type="component" value="Unassembled WGS sequence"/>
</dbReference>
<protein>
    <submittedName>
        <fullName evidence="2">Uncharacterized protein DUF2489</fullName>
    </submittedName>
</protein>
<reference evidence="2 3" key="1">
    <citation type="submission" date="2019-07" db="EMBL/GenBank/DDBJ databases">
        <title>Genome sequencing of 100 strains of the haloalkaliphilic chemolithoautotrophic sulfur-oxidizing bacterium Thioalkalivibrio.</title>
        <authorList>
            <person name="Muyzer G."/>
        </authorList>
    </citation>
    <scope>NUCLEOTIDE SEQUENCE [LARGE SCALE GENOMIC DNA]</scope>
    <source>
        <strain evidence="2 3">ASO4-4</strain>
    </source>
</reference>
<organism evidence="2 3">
    <name type="scientific">Desulfobotulus alkaliphilus</name>
    <dbReference type="NCBI Taxonomy" id="622671"/>
    <lineage>
        <taxon>Bacteria</taxon>
        <taxon>Pseudomonadati</taxon>
        <taxon>Thermodesulfobacteriota</taxon>
        <taxon>Desulfobacteria</taxon>
        <taxon>Desulfobacterales</taxon>
        <taxon>Desulfobacteraceae</taxon>
        <taxon>Desulfobotulus</taxon>
    </lineage>
</organism>
<dbReference type="Pfam" id="PF10675">
    <property type="entry name" value="DUF2489"/>
    <property type="match status" value="1"/>
</dbReference>
<name>A0A562QYS3_9BACT</name>
<sequence length="114" mass="13014">MSLQETIIEKKRSELVAVATAMIEGQMHLIEGARRICALRHAVGQPENEVFMPIRAIESETDHFPLGEMRARCANDYLQRMDDEMNRYLDSARQDILSACKEIIRTFSLSNDAT</sequence>
<feature type="domain" description="DUF2489" evidence="1">
    <location>
        <begin position="11"/>
        <end position="103"/>
    </location>
</feature>
<comment type="caution">
    <text evidence="2">The sequence shown here is derived from an EMBL/GenBank/DDBJ whole genome shotgun (WGS) entry which is preliminary data.</text>
</comment>
<dbReference type="OrthoDB" id="7069334at2"/>
<dbReference type="RefSeq" id="WP_144686838.1">
    <property type="nucleotide sequence ID" value="NZ_VLLC01000065.1"/>
</dbReference>
<dbReference type="EMBL" id="VLLC01000065">
    <property type="protein sequence ID" value="TWI61927.1"/>
    <property type="molecule type" value="Genomic_DNA"/>
</dbReference>
<evidence type="ECO:0000313" key="3">
    <source>
        <dbReference type="Proteomes" id="UP000318307"/>
    </source>
</evidence>